<feature type="signal peptide" evidence="12">
    <location>
        <begin position="1"/>
        <end position="18"/>
    </location>
</feature>
<dbReference type="CTD" id="79713"/>
<keyword evidence="13" id="KW-1185">Reference proteome</keyword>
<evidence type="ECO:0000256" key="9">
    <source>
        <dbReference type="ARBA" id="ARBA00079991"/>
    </source>
</evidence>
<dbReference type="RefSeq" id="XP_020833157.1">
    <property type="nucleotide sequence ID" value="XM_020977498.1"/>
</dbReference>
<feature type="chain" id="PRO_5028309741" description="IGF-like family receptor 1" evidence="12">
    <location>
        <begin position="19"/>
        <end position="324"/>
    </location>
</feature>
<evidence type="ECO:0000256" key="11">
    <source>
        <dbReference type="SAM" id="Phobius"/>
    </source>
</evidence>
<gene>
    <name evidence="14" type="primary">IGFLR1</name>
</gene>
<evidence type="ECO:0000256" key="4">
    <source>
        <dbReference type="ARBA" id="ARBA00022729"/>
    </source>
</evidence>
<protein>
    <recommendedName>
        <fullName evidence="8">IGF-like family receptor 1</fullName>
    </recommendedName>
    <alternativeName>
        <fullName evidence="9">Transmembrane protein 149</fullName>
    </alternativeName>
</protein>
<dbReference type="FunCoup" id="A0A6P5JFU8">
    <property type="interactions" value="232"/>
</dbReference>
<feature type="compositionally biased region" description="Low complexity" evidence="10">
    <location>
        <begin position="134"/>
        <end position="144"/>
    </location>
</feature>
<feature type="transmembrane region" description="Helical" evidence="11">
    <location>
        <begin position="165"/>
        <end position="186"/>
    </location>
</feature>
<evidence type="ECO:0000256" key="10">
    <source>
        <dbReference type="SAM" id="MobiDB-lite"/>
    </source>
</evidence>
<dbReference type="InterPro" id="IPR011029">
    <property type="entry name" value="DEATH-like_dom_sf"/>
</dbReference>
<dbReference type="AlphaFoldDB" id="A0A6P5JFU8"/>
<dbReference type="GO" id="GO:0005886">
    <property type="term" value="C:plasma membrane"/>
    <property type="evidence" value="ECO:0007669"/>
    <property type="project" value="UniProtKB-SubCell"/>
</dbReference>
<evidence type="ECO:0000256" key="12">
    <source>
        <dbReference type="SAM" id="SignalP"/>
    </source>
</evidence>
<keyword evidence="5 11" id="KW-1133">Transmembrane helix</keyword>
<feature type="compositionally biased region" description="Pro residues" evidence="10">
    <location>
        <begin position="145"/>
        <end position="156"/>
    </location>
</feature>
<reference evidence="14" key="1">
    <citation type="submission" date="2025-08" db="UniProtKB">
        <authorList>
            <consortium name="RefSeq"/>
        </authorList>
    </citation>
    <scope>IDENTIFICATION</scope>
    <source>
        <tissue evidence="14">Spleen</tissue>
    </source>
</reference>
<accession>A0A6P5JFU8</accession>
<dbReference type="GeneID" id="110201667"/>
<evidence type="ECO:0000313" key="13">
    <source>
        <dbReference type="Proteomes" id="UP000515140"/>
    </source>
</evidence>
<dbReference type="Proteomes" id="UP000515140">
    <property type="component" value="Unplaced"/>
</dbReference>
<dbReference type="KEGG" id="pcw:110201667"/>
<dbReference type="InterPro" id="IPR042355">
    <property type="entry name" value="IGFLR1"/>
</dbReference>
<keyword evidence="2" id="KW-1003">Cell membrane</keyword>
<organism evidence="13 14">
    <name type="scientific">Phascolarctos cinereus</name>
    <name type="common">Koala</name>
    <dbReference type="NCBI Taxonomy" id="38626"/>
    <lineage>
        <taxon>Eukaryota</taxon>
        <taxon>Metazoa</taxon>
        <taxon>Chordata</taxon>
        <taxon>Craniata</taxon>
        <taxon>Vertebrata</taxon>
        <taxon>Euteleostomi</taxon>
        <taxon>Mammalia</taxon>
        <taxon>Metatheria</taxon>
        <taxon>Diprotodontia</taxon>
        <taxon>Phascolarctidae</taxon>
        <taxon>Phascolarctos</taxon>
    </lineage>
</organism>
<evidence type="ECO:0000256" key="2">
    <source>
        <dbReference type="ARBA" id="ARBA00022475"/>
    </source>
</evidence>
<proteinExistence type="predicted"/>
<dbReference type="SUPFAM" id="SSF47986">
    <property type="entry name" value="DEATH domain"/>
    <property type="match status" value="1"/>
</dbReference>
<dbReference type="FunFam" id="1.10.533.10:FF:000079">
    <property type="entry name" value="IGF like family receptor 1"/>
    <property type="match status" value="1"/>
</dbReference>
<keyword evidence="4 12" id="KW-0732">Signal</keyword>
<evidence type="ECO:0000256" key="7">
    <source>
        <dbReference type="ARBA" id="ARBA00023170"/>
    </source>
</evidence>
<sequence>MWLHLPLWGATLLSWTLGTAPVSRHCGFLEYWDSKCGCCRRCLERFGPPSCPDYEFTRHCGLSDRGDHLDFPFARCPPGLCNKDRAEQCSQCLDHPQPPSLPHPNPQQPETVAPKPSVLWNRCLLENVTISTKSASASLGSPGPSDEPPISPRPWAPQQPFAGSMAWYVVGITALLAGGLLVSVALQTLLGRAENEEKVAEAGEACKFFPLTEGPVPPTLAHQPLSRLLDELEVLEELVVLLDPEPGLRGGSVWGTTRHLAARYGLPASWTTFAYSLRPAHSPLRALLETVTARDPAAPLGQLADHLSQLGRGDALAVLHKLRC</sequence>
<name>A0A6P5JFU8_PHACI</name>
<evidence type="ECO:0000256" key="8">
    <source>
        <dbReference type="ARBA" id="ARBA00074274"/>
    </source>
</evidence>
<dbReference type="Gene3D" id="1.10.533.10">
    <property type="entry name" value="Death Domain, Fas"/>
    <property type="match status" value="1"/>
</dbReference>
<evidence type="ECO:0000256" key="3">
    <source>
        <dbReference type="ARBA" id="ARBA00022692"/>
    </source>
</evidence>
<keyword evidence="3 11" id="KW-0812">Transmembrane</keyword>
<dbReference type="InParanoid" id="A0A6P5JFU8"/>
<keyword evidence="7" id="KW-0675">Receptor</keyword>
<evidence type="ECO:0000256" key="1">
    <source>
        <dbReference type="ARBA" id="ARBA00004162"/>
    </source>
</evidence>
<evidence type="ECO:0000256" key="5">
    <source>
        <dbReference type="ARBA" id="ARBA00022989"/>
    </source>
</evidence>
<dbReference type="PANTHER" id="PTHR14657:SF2">
    <property type="entry name" value="IGF-LIKE FAMILY RECEPTOR 1"/>
    <property type="match status" value="1"/>
</dbReference>
<keyword evidence="6 11" id="KW-0472">Membrane</keyword>
<evidence type="ECO:0000313" key="14">
    <source>
        <dbReference type="RefSeq" id="XP_020833157.1"/>
    </source>
</evidence>
<dbReference type="PANTHER" id="PTHR14657">
    <property type="entry name" value="IGF-LIKE FAMILY RECEPTOR 1"/>
    <property type="match status" value="1"/>
</dbReference>
<comment type="subcellular location">
    <subcellularLocation>
        <location evidence="1">Cell membrane</location>
        <topology evidence="1">Single-pass membrane protein</topology>
    </subcellularLocation>
</comment>
<evidence type="ECO:0000256" key="6">
    <source>
        <dbReference type="ARBA" id="ARBA00023136"/>
    </source>
</evidence>
<feature type="region of interest" description="Disordered" evidence="10">
    <location>
        <begin position="134"/>
        <end position="156"/>
    </location>
</feature>